<gene>
    <name evidence="1" type="ORF">CUJ89_19200</name>
</gene>
<name>A0A2Z5N128_BURPY</name>
<accession>A0A2Z5N128</accession>
<dbReference type="OrthoDB" id="9034613at2"/>
<reference evidence="1 2" key="1">
    <citation type="journal article" date="2018" name="ISME J.">
        <title>Involvement of Burkholderiaceae and sulfurous volatiles in disease-suppressive soils.</title>
        <authorList>
            <person name="Carrion V.J."/>
            <person name="Cordovez V."/>
            <person name="Tyc O."/>
            <person name="Etalo D.W."/>
            <person name="de Bruijn I."/>
            <person name="de Jager V.C."/>
            <person name="Medema M.H."/>
            <person name="Eberl L."/>
            <person name="Raaijmakers J.M."/>
        </authorList>
    </citation>
    <scope>NUCLEOTIDE SEQUENCE [LARGE SCALE GENOMIC DNA]</scope>
    <source>
        <strain evidence="2">mHSR5</strain>
    </source>
</reference>
<dbReference type="EMBL" id="CP024903">
    <property type="protein sequence ID" value="AXF22648.1"/>
    <property type="molecule type" value="Genomic_DNA"/>
</dbReference>
<sequence>MGQSAQCKGERQLCVVGGCAAILIEELDGMAHMLRCLRVKLHGRRMMFCHVRGTCARAGRWRRYRWRIGAVRTRVVCLIDRMQRVAMGHHRLMCGVGKVLTVLEMPRRLAVMSRGLLVV</sequence>
<dbReference type="AlphaFoldDB" id="A0A2Z5N128"/>
<evidence type="ECO:0000313" key="1">
    <source>
        <dbReference type="EMBL" id="AXF22648.1"/>
    </source>
</evidence>
<proteinExistence type="predicted"/>
<organism evidence="1 2">
    <name type="scientific">Burkholderia pyrrocinia</name>
    <name type="common">Pseudomonas pyrrocinia</name>
    <dbReference type="NCBI Taxonomy" id="60550"/>
    <lineage>
        <taxon>Bacteria</taxon>
        <taxon>Pseudomonadati</taxon>
        <taxon>Pseudomonadota</taxon>
        <taxon>Betaproteobacteria</taxon>
        <taxon>Burkholderiales</taxon>
        <taxon>Burkholderiaceae</taxon>
        <taxon>Burkholderia</taxon>
        <taxon>Burkholderia cepacia complex</taxon>
    </lineage>
</organism>
<protein>
    <submittedName>
        <fullName evidence="1">Uncharacterized protein</fullName>
    </submittedName>
</protein>
<dbReference type="Proteomes" id="UP000253104">
    <property type="component" value="Chromosome mHSR5_B"/>
</dbReference>
<evidence type="ECO:0000313" key="2">
    <source>
        <dbReference type="Proteomes" id="UP000253104"/>
    </source>
</evidence>